<feature type="domain" description="Ig-like" evidence="4">
    <location>
        <begin position="37"/>
        <end position="140"/>
    </location>
</feature>
<dbReference type="GO" id="GO:0038023">
    <property type="term" value="F:signaling receptor activity"/>
    <property type="evidence" value="ECO:0007669"/>
    <property type="project" value="InterPro"/>
</dbReference>
<dbReference type="Proteomes" id="UP001479290">
    <property type="component" value="Unassembled WGS sequence"/>
</dbReference>
<dbReference type="PANTHER" id="PTHR37996:SF1">
    <property type="entry name" value="B- AND T-LYMPHOCYTE ATTENUATOR"/>
    <property type="match status" value="1"/>
</dbReference>
<feature type="compositionally biased region" description="Low complexity" evidence="1">
    <location>
        <begin position="290"/>
        <end position="300"/>
    </location>
</feature>
<dbReference type="PANTHER" id="PTHR37996">
    <property type="entry name" value="B- AND T-LYMPHOCYTE ATTENUATOR"/>
    <property type="match status" value="1"/>
</dbReference>
<feature type="compositionally biased region" description="Basic and acidic residues" evidence="1">
    <location>
        <begin position="244"/>
        <end position="253"/>
    </location>
</feature>
<keyword evidence="3" id="KW-0732">Signal</keyword>
<feature type="chain" id="PRO_5043766417" description="Ig-like domain-containing protein" evidence="3">
    <location>
        <begin position="28"/>
        <end position="315"/>
    </location>
</feature>
<dbReference type="InterPro" id="IPR039257">
    <property type="entry name" value="BTLA"/>
</dbReference>
<dbReference type="AlphaFoldDB" id="A0AAW2A8Q8"/>
<feature type="region of interest" description="Disordered" evidence="1">
    <location>
        <begin position="290"/>
        <end position="315"/>
    </location>
</feature>
<dbReference type="InterPro" id="IPR013783">
    <property type="entry name" value="Ig-like_fold"/>
</dbReference>
<dbReference type="SUPFAM" id="SSF48726">
    <property type="entry name" value="Immunoglobulin"/>
    <property type="match status" value="1"/>
</dbReference>
<evidence type="ECO:0000256" key="1">
    <source>
        <dbReference type="SAM" id="MobiDB-lite"/>
    </source>
</evidence>
<name>A0AAW2A8Q8_CULAL</name>
<evidence type="ECO:0000313" key="5">
    <source>
        <dbReference type="EMBL" id="KAK9969687.1"/>
    </source>
</evidence>
<dbReference type="EMBL" id="JAWDJR010000009">
    <property type="protein sequence ID" value="KAK9969687.1"/>
    <property type="molecule type" value="Genomic_DNA"/>
</dbReference>
<dbReference type="GO" id="GO:0002768">
    <property type="term" value="P:immune response-regulating cell surface receptor signaling pathway"/>
    <property type="evidence" value="ECO:0007669"/>
    <property type="project" value="InterPro"/>
</dbReference>
<feature type="region of interest" description="Disordered" evidence="1">
    <location>
        <begin position="144"/>
        <end position="170"/>
    </location>
</feature>
<reference evidence="5 6" key="1">
    <citation type="submission" date="2024-05" db="EMBL/GenBank/DDBJ databases">
        <title>A high-quality chromosomal-level genome assembly of Topmouth culter (Culter alburnus).</title>
        <authorList>
            <person name="Zhao H."/>
        </authorList>
    </citation>
    <scope>NUCLEOTIDE SEQUENCE [LARGE SCALE GENOMIC DNA]</scope>
    <source>
        <strain evidence="5">CATC2023</strain>
        <tissue evidence="5">Muscle</tissue>
    </source>
</reference>
<evidence type="ECO:0000313" key="6">
    <source>
        <dbReference type="Proteomes" id="UP001479290"/>
    </source>
</evidence>
<feature type="region of interest" description="Disordered" evidence="1">
    <location>
        <begin position="241"/>
        <end position="275"/>
    </location>
</feature>
<keyword evidence="2" id="KW-0812">Transmembrane</keyword>
<dbReference type="InterPro" id="IPR036179">
    <property type="entry name" value="Ig-like_dom_sf"/>
</dbReference>
<protein>
    <recommendedName>
        <fullName evidence="4">Ig-like domain-containing protein</fullName>
    </recommendedName>
</protein>
<feature type="transmembrane region" description="Helical" evidence="2">
    <location>
        <begin position="173"/>
        <end position="202"/>
    </location>
</feature>
<dbReference type="Pfam" id="PF13895">
    <property type="entry name" value="Ig_2"/>
    <property type="match status" value="1"/>
</dbReference>
<organism evidence="5 6">
    <name type="scientific">Culter alburnus</name>
    <name type="common">Topmouth culter</name>
    <dbReference type="NCBI Taxonomy" id="194366"/>
    <lineage>
        <taxon>Eukaryota</taxon>
        <taxon>Metazoa</taxon>
        <taxon>Chordata</taxon>
        <taxon>Craniata</taxon>
        <taxon>Vertebrata</taxon>
        <taxon>Euteleostomi</taxon>
        <taxon>Actinopterygii</taxon>
        <taxon>Neopterygii</taxon>
        <taxon>Teleostei</taxon>
        <taxon>Ostariophysi</taxon>
        <taxon>Cypriniformes</taxon>
        <taxon>Xenocyprididae</taxon>
        <taxon>Xenocypridinae</taxon>
        <taxon>Culter</taxon>
    </lineage>
</organism>
<evidence type="ECO:0000259" key="4">
    <source>
        <dbReference type="PROSITE" id="PS50835"/>
    </source>
</evidence>
<comment type="caution">
    <text evidence="5">The sequence shown here is derived from an EMBL/GenBank/DDBJ whole genome shotgun (WGS) entry which is preliminary data.</text>
</comment>
<evidence type="ECO:0000256" key="3">
    <source>
        <dbReference type="SAM" id="SignalP"/>
    </source>
</evidence>
<feature type="signal peptide" evidence="3">
    <location>
        <begin position="1"/>
        <end position="27"/>
    </location>
</feature>
<dbReference type="Gene3D" id="2.60.40.10">
    <property type="entry name" value="Immunoglobulins"/>
    <property type="match status" value="1"/>
</dbReference>
<dbReference type="InterPro" id="IPR007110">
    <property type="entry name" value="Ig-like_dom"/>
</dbReference>
<feature type="compositionally biased region" description="Basic and acidic residues" evidence="1">
    <location>
        <begin position="152"/>
        <end position="164"/>
    </location>
</feature>
<gene>
    <name evidence="5" type="ORF">ABG768_027839</name>
</gene>
<dbReference type="PROSITE" id="PS50835">
    <property type="entry name" value="IG_LIKE"/>
    <property type="match status" value="1"/>
</dbReference>
<evidence type="ECO:0000256" key="2">
    <source>
        <dbReference type="SAM" id="Phobius"/>
    </source>
</evidence>
<keyword evidence="2" id="KW-0472">Membrane</keyword>
<accession>A0AAW2A8Q8</accession>
<dbReference type="GO" id="GO:0005886">
    <property type="term" value="C:plasma membrane"/>
    <property type="evidence" value="ECO:0007669"/>
    <property type="project" value="InterPro"/>
</dbReference>
<keyword evidence="6" id="KW-1185">Reference proteome</keyword>
<proteinExistence type="predicted"/>
<keyword evidence="2" id="KW-1133">Transmembrane helix</keyword>
<sequence>MDWLYRRKTALFLAVFVIFMLHVSTDAQGEFQGPGHPCYVFKVQRGAVHKACINKPFKISCKLKYCDNQTINIIWTKENLKGGIPVSGTGQMSTSQIYSAPDLLTSYLTFTNISENHDGIYRCKLQLSNLSTVSHSINISVSDDSLGDEMSCTEKNENTERDNTDSSSDSKPWWMSYLFICMCVVIPVLILILIFILCINGFKTSRRRKTQRAQVQYTATSVLSSPRPSVLKRDEFVSVQYSEETQRPSHDSRTLPPVQSHLSDCGGDGSLSNRRDNSLSQVVYASLSHLTPTPSSTAPRPTREEFSEYAAIRVS</sequence>